<feature type="domain" description="Pyruvate kinase C-terminal" evidence="16">
    <location>
        <begin position="412"/>
        <end position="535"/>
    </location>
</feature>
<evidence type="ECO:0000256" key="9">
    <source>
        <dbReference type="ARBA" id="ARBA00022777"/>
    </source>
</evidence>
<dbReference type="UniPathway" id="UPA00109">
    <property type="reaction ID" value="UER00188"/>
</dbReference>
<evidence type="ECO:0000256" key="11">
    <source>
        <dbReference type="ARBA" id="ARBA00022842"/>
    </source>
</evidence>
<evidence type="ECO:0000256" key="6">
    <source>
        <dbReference type="ARBA" id="ARBA00022679"/>
    </source>
</evidence>
<dbReference type="PROSITE" id="PS00110">
    <property type="entry name" value="PYRUVATE_KINASE"/>
    <property type="match status" value="1"/>
</dbReference>
<keyword evidence="11 14" id="KW-0460">Magnesium</keyword>
<dbReference type="PANTHER" id="PTHR11817">
    <property type="entry name" value="PYRUVATE KINASE"/>
    <property type="match status" value="1"/>
</dbReference>
<dbReference type="FunFam" id="2.40.33.10:FF:000023">
    <property type="entry name" value="Pyruvate kinase PKM"/>
    <property type="match status" value="1"/>
</dbReference>
<dbReference type="GO" id="GO:0005524">
    <property type="term" value="F:ATP binding"/>
    <property type="evidence" value="ECO:0007669"/>
    <property type="project" value="UniProtKB-KW"/>
</dbReference>
<dbReference type="InterPro" id="IPR040442">
    <property type="entry name" value="Pyrv_kinase-like_dom_sf"/>
</dbReference>
<dbReference type="InterPro" id="IPR015806">
    <property type="entry name" value="Pyrv_Knase_insert_dom_sf"/>
</dbReference>
<dbReference type="SUPFAM" id="SSF52935">
    <property type="entry name" value="PK C-terminal domain-like"/>
    <property type="match status" value="1"/>
</dbReference>
<comment type="pathway">
    <text evidence="3 14">Carbohydrate degradation; glycolysis; pyruvate from D-glyceraldehyde 3-phosphate: step 5/5.</text>
</comment>
<proteinExistence type="inferred from homology"/>
<dbReference type="GO" id="GO:0016301">
    <property type="term" value="F:kinase activity"/>
    <property type="evidence" value="ECO:0007669"/>
    <property type="project" value="UniProtKB-KW"/>
</dbReference>
<keyword evidence="10" id="KW-0067">ATP-binding</keyword>
<evidence type="ECO:0000256" key="3">
    <source>
        <dbReference type="ARBA" id="ARBA00004997"/>
    </source>
</evidence>
<sequence length="537" mass="58678">MSAYDNLNLDRYQIAEHHALPEKQAKSYLEHLSRLDIDSEPHAFRHTGIICTIGPACRDLPKMIDMIKSGMNIARLNFSHGTYDYHAGSIKNIREAAEALKNTEFERPVAIALDTKGPEIRTGLIKGSATAEVELVKGNKVNIVIDTKFSENCDENNVFVDYPNIVKIVKVGSVIFIDDGLLSLVVAGVVGDVVETVVENGGLLGSKKGVNLPGLPVDLPAVSEKDKADLAFAVEQNVDMVFASFIRDGEGVREVRRALGEKGKHILVVSKVENHQGVKNFDEILRESDGIMCARGDLGIEIPPQKVFIAQKMMMSKCNKAGKPIICATQMLESMTKKPRPTRAEVSDVANAVLDGADCVMLSGETAKGDYPIECLKMMHAVAREAESALFHKEMFESLRYENYKIGDSITSIAIAAVEASFHSKATSIVVLTTSGHSAHLIAKYRPRCPIVSVTRSDVAARQMHLWRGLFPLLITDTKKALPDNGDEWIADVENRVQKGLDFAIAQGFSVKGDNIVVVTGWRGGSGNTNTLRILQV</sequence>
<dbReference type="GO" id="GO:0030955">
    <property type="term" value="F:potassium ion binding"/>
    <property type="evidence" value="ECO:0007669"/>
    <property type="project" value="InterPro"/>
</dbReference>
<keyword evidence="7" id="KW-0479">Metal-binding</keyword>
<dbReference type="AlphaFoldDB" id="A0A813M2W4"/>
<dbReference type="CDD" id="cd00288">
    <property type="entry name" value="Pyruvate_Kinase"/>
    <property type="match status" value="1"/>
</dbReference>
<feature type="domain" description="Pyruvate kinase barrel" evidence="15">
    <location>
        <begin position="45"/>
        <end position="375"/>
    </location>
</feature>
<dbReference type="Gene3D" id="2.40.33.10">
    <property type="entry name" value="PK beta-barrel domain-like"/>
    <property type="match status" value="1"/>
</dbReference>
<keyword evidence="8" id="KW-0547">Nucleotide-binding</keyword>
<dbReference type="Pfam" id="PF02887">
    <property type="entry name" value="PK_C"/>
    <property type="match status" value="1"/>
</dbReference>
<evidence type="ECO:0000256" key="10">
    <source>
        <dbReference type="ARBA" id="ARBA00022840"/>
    </source>
</evidence>
<dbReference type="InterPro" id="IPR018209">
    <property type="entry name" value="Pyrv_Knase_AS"/>
</dbReference>
<dbReference type="FunFam" id="3.20.20.60:FF:000025">
    <property type="entry name" value="Pyruvate kinase"/>
    <property type="match status" value="1"/>
</dbReference>
<evidence type="ECO:0000256" key="13">
    <source>
        <dbReference type="ARBA" id="ARBA00023317"/>
    </source>
</evidence>
<dbReference type="InterPro" id="IPR015793">
    <property type="entry name" value="Pyrv_Knase_brl"/>
</dbReference>
<dbReference type="InterPro" id="IPR011037">
    <property type="entry name" value="Pyrv_Knase-like_insert_dom_sf"/>
</dbReference>
<dbReference type="GO" id="GO:0000287">
    <property type="term" value="F:magnesium ion binding"/>
    <property type="evidence" value="ECO:0007669"/>
    <property type="project" value="InterPro"/>
</dbReference>
<dbReference type="EC" id="2.7.1.40" evidence="5 14"/>
<comment type="cofactor">
    <cofactor evidence="2">
        <name>K(+)</name>
        <dbReference type="ChEBI" id="CHEBI:29103"/>
    </cofactor>
</comment>
<gene>
    <name evidence="17" type="ORF">OXX778_LOCUS505</name>
</gene>
<dbReference type="NCBIfam" id="NF004491">
    <property type="entry name" value="PRK05826.1"/>
    <property type="match status" value="1"/>
</dbReference>
<dbReference type="Gene3D" id="3.20.20.60">
    <property type="entry name" value="Phosphoenolpyruvate-binding domains"/>
    <property type="match status" value="1"/>
</dbReference>
<keyword evidence="6 14" id="KW-0808">Transferase</keyword>
<keyword evidence="9 14" id="KW-0418">Kinase</keyword>
<comment type="catalytic activity">
    <reaction evidence="14">
        <text>pyruvate + ATP = phosphoenolpyruvate + ADP + H(+)</text>
        <dbReference type="Rhea" id="RHEA:18157"/>
        <dbReference type="ChEBI" id="CHEBI:15361"/>
        <dbReference type="ChEBI" id="CHEBI:15378"/>
        <dbReference type="ChEBI" id="CHEBI:30616"/>
        <dbReference type="ChEBI" id="CHEBI:58702"/>
        <dbReference type="ChEBI" id="CHEBI:456216"/>
        <dbReference type="EC" id="2.7.1.40"/>
    </reaction>
</comment>
<dbReference type="NCBIfam" id="TIGR01064">
    <property type="entry name" value="pyruv_kin"/>
    <property type="match status" value="1"/>
</dbReference>
<comment type="caution">
    <text evidence="17">The sequence shown here is derived from an EMBL/GenBank/DDBJ whole genome shotgun (WGS) entry which is preliminary data.</text>
</comment>
<evidence type="ECO:0000313" key="17">
    <source>
        <dbReference type="EMBL" id="CAF0707522.1"/>
    </source>
</evidence>
<dbReference type="SUPFAM" id="SSF50800">
    <property type="entry name" value="PK beta-barrel domain-like"/>
    <property type="match status" value="1"/>
</dbReference>
<dbReference type="EMBL" id="CAJNOC010000025">
    <property type="protein sequence ID" value="CAF0707522.1"/>
    <property type="molecule type" value="Genomic_DNA"/>
</dbReference>
<dbReference type="NCBIfam" id="NF004978">
    <property type="entry name" value="PRK06354.1"/>
    <property type="match status" value="1"/>
</dbReference>
<protein>
    <recommendedName>
        <fullName evidence="5 14">Pyruvate kinase</fullName>
        <ecNumber evidence="5 14">2.7.1.40</ecNumber>
    </recommendedName>
</protein>
<dbReference type="OrthoDB" id="108365at2759"/>
<dbReference type="SUPFAM" id="SSF51621">
    <property type="entry name" value="Phosphoenolpyruvate/pyruvate domain"/>
    <property type="match status" value="1"/>
</dbReference>
<organism evidence="17 18">
    <name type="scientific">Brachionus calyciflorus</name>
    <dbReference type="NCBI Taxonomy" id="104777"/>
    <lineage>
        <taxon>Eukaryota</taxon>
        <taxon>Metazoa</taxon>
        <taxon>Spiralia</taxon>
        <taxon>Gnathifera</taxon>
        <taxon>Rotifera</taxon>
        <taxon>Eurotatoria</taxon>
        <taxon>Monogononta</taxon>
        <taxon>Pseudotrocha</taxon>
        <taxon>Ploima</taxon>
        <taxon>Brachionidae</taxon>
        <taxon>Brachionus</taxon>
    </lineage>
</organism>
<evidence type="ECO:0000259" key="16">
    <source>
        <dbReference type="Pfam" id="PF02887"/>
    </source>
</evidence>
<evidence type="ECO:0000256" key="5">
    <source>
        <dbReference type="ARBA" id="ARBA00012142"/>
    </source>
</evidence>
<evidence type="ECO:0000256" key="12">
    <source>
        <dbReference type="ARBA" id="ARBA00023152"/>
    </source>
</evidence>
<dbReference type="GO" id="GO:0004743">
    <property type="term" value="F:pyruvate kinase activity"/>
    <property type="evidence" value="ECO:0007669"/>
    <property type="project" value="UniProtKB-EC"/>
</dbReference>
<dbReference type="Proteomes" id="UP000663879">
    <property type="component" value="Unassembled WGS sequence"/>
</dbReference>
<dbReference type="InterPro" id="IPR036918">
    <property type="entry name" value="Pyrv_Knase_C_sf"/>
</dbReference>
<evidence type="ECO:0000256" key="1">
    <source>
        <dbReference type="ARBA" id="ARBA00001946"/>
    </source>
</evidence>
<reference evidence="17" key="1">
    <citation type="submission" date="2021-02" db="EMBL/GenBank/DDBJ databases">
        <authorList>
            <person name="Nowell W R."/>
        </authorList>
    </citation>
    <scope>NUCLEOTIDE SEQUENCE</scope>
    <source>
        <strain evidence="17">Ploen Becks lab</strain>
    </source>
</reference>
<evidence type="ECO:0000259" key="15">
    <source>
        <dbReference type="Pfam" id="PF00224"/>
    </source>
</evidence>
<dbReference type="Pfam" id="PF00224">
    <property type="entry name" value="PK"/>
    <property type="match status" value="1"/>
</dbReference>
<dbReference type="InterPro" id="IPR015795">
    <property type="entry name" value="Pyrv_Knase_C"/>
</dbReference>
<keyword evidence="18" id="KW-1185">Reference proteome</keyword>
<evidence type="ECO:0000256" key="2">
    <source>
        <dbReference type="ARBA" id="ARBA00001958"/>
    </source>
</evidence>
<evidence type="ECO:0000256" key="4">
    <source>
        <dbReference type="ARBA" id="ARBA00008663"/>
    </source>
</evidence>
<keyword evidence="12 14" id="KW-0324">Glycolysis</keyword>
<comment type="cofactor">
    <cofactor evidence="1">
        <name>Mg(2+)</name>
        <dbReference type="ChEBI" id="CHEBI:18420"/>
    </cofactor>
</comment>
<name>A0A813M2W4_9BILA</name>
<comment type="similarity">
    <text evidence="4 14">Belongs to the pyruvate kinase family.</text>
</comment>
<dbReference type="PRINTS" id="PR01050">
    <property type="entry name" value="PYRUVTKNASE"/>
</dbReference>
<dbReference type="Gene3D" id="3.40.1380.20">
    <property type="entry name" value="Pyruvate kinase, C-terminal domain"/>
    <property type="match status" value="1"/>
</dbReference>
<evidence type="ECO:0000313" key="18">
    <source>
        <dbReference type="Proteomes" id="UP000663879"/>
    </source>
</evidence>
<keyword evidence="13" id="KW-0670">Pyruvate</keyword>
<evidence type="ECO:0000256" key="14">
    <source>
        <dbReference type="RuleBase" id="RU000504"/>
    </source>
</evidence>
<accession>A0A813M2W4</accession>
<dbReference type="InterPro" id="IPR001697">
    <property type="entry name" value="Pyr_Knase"/>
</dbReference>
<evidence type="ECO:0000256" key="7">
    <source>
        <dbReference type="ARBA" id="ARBA00022723"/>
    </source>
</evidence>
<evidence type="ECO:0000256" key="8">
    <source>
        <dbReference type="ARBA" id="ARBA00022741"/>
    </source>
</evidence>
<dbReference type="InterPro" id="IPR015813">
    <property type="entry name" value="Pyrv/PenolPyrv_kinase-like_dom"/>
</dbReference>